<dbReference type="Proteomes" id="UP000245119">
    <property type="component" value="Linkage Group LG6"/>
</dbReference>
<dbReference type="OrthoDB" id="10021984at2759"/>
<keyword evidence="8" id="KW-1185">Reference proteome</keyword>
<dbReference type="GO" id="GO:0022857">
    <property type="term" value="F:transmembrane transporter activity"/>
    <property type="evidence" value="ECO:0007669"/>
    <property type="project" value="InterPro"/>
</dbReference>
<feature type="region of interest" description="Disordered" evidence="5">
    <location>
        <begin position="868"/>
        <end position="895"/>
    </location>
</feature>
<name>A0A2T7P734_POMCA</name>
<keyword evidence="2 6" id="KW-0812">Transmembrane</keyword>
<dbReference type="Pfam" id="PF00083">
    <property type="entry name" value="Sugar_tr"/>
    <property type="match status" value="1"/>
</dbReference>
<proteinExistence type="predicted"/>
<keyword evidence="4 6" id="KW-0472">Membrane</keyword>
<feature type="transmembrane region" description="Helical" evidence="6">
    <location>
        <begin position="675"/>
        <end position="698"/>
    </location>
</feature>
<dbReference type="InterPro" id="IPR005828">
    <property type="entry name" value="MFS_sugar_transport-like"/>
</dbReference>
<comment type="caution">
    <text evidence="7">The sequence shown here is derived from an EMBL/GenBank/DDBJ whole genome shotgun (WGS) entry which is preliminary data.</text>
</comment>
<gene>
    <name evidence="7" type="ORF">C0Q70_11834</name>
</gene>
<feature type="compositionally biased region" description="Basic and acidic residues" evidence="5">
    <location>
        <begin position="1012"/>
        <end position="1028"/>
    </location>
</feature>
<evidence type="ECO:0000256" key="6">
    <source>
        <dbReference type="SAM" id="Phobius"/>
    </source>
</evidence>
<feature type="transmembrane region" description="Helical" evidence="6">
    <location>
        <begin position="1703"/>
        <end position="1723"/>
    </location>
</feature>
<dbReference type="SUPFAM" id="SSF103473">
    <property type="entry name" value="MFS general substrate transporter"/>
    <property type="match status" value="1"/>
</dbReference>
<keyword evidence="3 6" id="KW-1133">Transmembrane helix</keyword>
<feature type="transmembrane region" description="Helical" evidence="6">
    <location>
        <begin position="1654"/>
        <end position="1673"/>
    </location>
</feature>
<evidence type="ECO:0000313" key="8">
    <source>
        <dbReference type="Proteomes" id="UP000245119"/>
    </source>
</evidence>
<dbReference type="EMBL" id="PZQS01000006">
    <property type="protein sequence ID" value="PVD29237.1"/>
    <property type="molecule type" value="Genomic_DNA"/>
</dbReference>
<evidence type="ECO:0000256" key="4">
    <source>
        <dbReference type="ARBA" id="ARBA00023136"/>
    </source>
</evidence>
<feature type="transmembrane region" description="Helical" evidence="6">
    <location>
        <begin position="1875"/>
        <end position="1896"/>
    </location>
</feature>
<protein>
    <recommendedName>
        <fullName evidence="9">Major facilitator superfamily (MFS) profile domain-containing protein</fullName>
    </recommendedName>
</protein>
<dbReference type="InterPro" id="IPR036259">
    <property type="entry name" value="MFS_trans_sf"/>
</dbReference>
<evidence type="ECO:0000256" key="3">
    <source>
        <dbReference type="ARBA" id="ARBA00022989"/>
    </source>
</evidence>
<evidence type="ECO:0008006" key="9">
    <source>
        <dbReference type="Google" id="ProtNLM"/>
    </source>
</evidence>
<dbReference type="PANTHER" id="PTHR24064">
    <property type="entry name" value="SOLUTE CARRIER FAMILY 22 MEMBER"/>
    <property type="match status" value="1"/>
</dbReference>
<feature type="region of interest" description="Disordered" evidence="5">
    <location>
        <begin position="988"/>
        <end position="1033"/>
    </location>
</feature>
<accession>A0A2T7P734</accession>
<evidence type="ECO:0000256" key="1">
    <source>
        <dbReference type="ARBA" id="ARBA00004141"/>
    </source>
</evidence>
<comment type="subcellular location">
    <subcellularLocation>
        <location evidence="1">Membrane</location>
        <topology evidence="1">Multi-pass membrane protein</topology>
    </subcellularLocation>
</comment>
<feature type="transmembrane region" description="Helical" evidence="6">
    <location>
        <begin position="1679"/>
        <end position="1696"/>
    </location>
</feature>
<feature type="transmembrane region" description="Helical" evidence="6">
    <location>
        <begin position="1903"/>
        <end position="1925"/>
    </location>
</feature>
<dbReference type="PROSITE" id="PS00216">
    <property type="entry name" value="SUGAR_TRANSPORT_1"/>
    <property type="match status" value="1"/>
</dbReference>
<feature type="compositionally biased region" description="Polar residues" evidence="5">
    <location>
        <begin position="988"/>
        <end position="1009"/>
    </location>
</feature>
<dbReference type="InterPro" id="IPR005829">
    <property type="entry name" value="Sugar_transporter_CS"/>
</dbReference>
<dbReference type="Gene3D" id="1.20.1250.20">
    <property type="entry name" value="MFS general substrate transporter like domains"/>
    <property type="match status" value="1"/>
</dbReference>
<organism evidence="7 8">
    <name type="scientific">Pomacea canaliculata</name>
    <name type="common">Golden apple snail</name>
    <dbReference type="NCBI Taxonomy" id="400727"/>
    <lineage>
        <taxon>Eukaryota</taxon>
        <taxon>Metazoa</taxon>
        <taxon>Spiralia</taxon>
        <taxon>Lophotrochozoa</taxon>
        <taxon>Mollusca</taxon>
        <taxon>Gastropoda</taxon>
        <taxon>Caenogastropoda</taxon>
        <taxon>Architaenioglossa</taxon>
        <taxon>Ampullarioidea</taxon>
        <taxon>Ampullariidae</taxon>
        <taxon>Pomacea</taxon>
    </lineage>
</organism>
<feature type="transmembrane region" description="Helical" evidence="6">
    <location>
        <begin position="1842"/>
        <end position="1863"/>
    </location>
</feature>
<evidence type="ECO:0000313" key="7">
    <source>
        <dbReference type="EMBL" id="PVD29237.1"/>
    </source>
</evidence>
<feature type="transmembrane region" description="Helical" evidence="6">
    <location>
        <begin position="1735"/>
        <end position="1758"/>
    </location>
</feature>
<sequence>MASTEISCQAAIITWAEFTCDSTCNDCVHTSNEHEHSNNSCTSRQLTSQEVFLVYHHCPSPGCRLEAVPGLMGPVKADYMCLKGNGNEETGNRMQGDIEIVDPCEEGNYTTTSVNFLYGYHRVVNTTSDVTCSCSLTKLNDSSPLNIKAVNAYSLQQVNNKLPEVTIEHDNKKERVNSSFPQDFIITTTTTNISLTLTVSSDDRIGRIKLRRKSSLDGAGRSKRQSEQLAACDMVDERGHMTLRHVDTSRDSQVRNATSLSNALRCHYIAAASTEISCQPVIINEAHFAQPSADMCEGTCTGTKFCVQTSSEHEHSNTSAMCRDRQLTSQEVFLVYHHCQSSVLPCRLEVVPGLLGPVTVKYRCLEDSRQIVDPCEEGNYIMTSVNFLYGYHRVVNTASDVTCSCSLTKRNYSSHLLIRAVSAYSLQHVDNTLPEFIVEHNNKKERVNSFFPQDFIITTPTTNIVLTLTVSSDDRIGRMWRKEHKKEIIASNTLTNLEFNLHAGRESPSADMCKGTCSGNKFCVQTSSEHEHSNISAVCRDRQLTSQEVYLVYHHCQSSVLPCRLEVVPDLLGPVMVKYWCLEDNRQIVDPCEEGNYIMTSVNFLYGYHRVVNTTSDVTCSCSLTKRNDSKSHQYQGRQCLQSTACQGNFFVKCLSVSGTIPISSVIQAPPDDSLLVPILTGVLCFLCVLFIGTVVFLRRRCCLATTSCSRGGGNREMLEMGYLPANITVNREAVERGVPDAFLRNSDTFSQRTSHGSLSGADVMETVAAYLRSAYPYRSSTADPQVPIVSSRKSTSCPNVLHVPQCGLTLAGEGHVGGARSQPLEVRLNPRDSRDYFEIINMPTRSGDSSPVGAWSFYGDSWSNADDTYTDKPGKPGLPQARDTRQTLSFGGMTNPRITLEDCAPVTGVKSTSAKLREGNNGMSSDAVDYYNTRVEPDTSEYMTLRFIGEKEDFSSDHKASETHVYDTATPEKSGFFLAPYAGYNEESSARNGTVTKAASSGRLTQEASAEDVKRPDNQCLGHDRPQQHRQIPPLHYESVVLDSSLSAAGEPSPASGFTTSGYQTDPDGRLTVFKESEAQQKRKKRQEFFLVGDNRTFYDHISHSGENTYSSLNRQVRRQEGIFGQEVSPEPVIKFKIKENFESAVPTFPTPGSGSSSSGVFQMNGIIPSLAVTAESGGARSECGIGALMPWNENLYMVSYLSVPNAGNGTGLYKIDPNFQMTKLANHTSTYANRLLHKQTSRIVIGAWVIDAEGNLFEFPDLLHVRVAATAEHLTNPERLVYMLGMDGPLWECDILSLTCTELFNLVTTLKIPANMGEQPHFKAAHTSNGRLLVTSNTFEEADFLGTQHGGRLAEWEGPGKNWTILADTAFVEVTGRHNFGSVIYALGWDALSVIMKTYRLPKGSHAFDHLWQTEWPRIREVETERYLMDMHGLFYELSPLGWGGSTWGLRPICQHIRVIPDYTSYRGFLVLGGNQVSSIFDNNVVTGQSQSGLWFGKTDDLWSFGKPQGWGGVWRRTNVEANVASDPYLMTGFDQKVLHVYANEPLTETTKITVQVDVTGSAGADNDTWESQGLEHDDLVRRTVPVDPTTGTWSQCLVYKHESLHKLANLANDTVECSQWVYSKENFELTFISELNIVCQKRFLLPLLKSIMMTGLLGGSLVLGTLADVIGRKKTVVMSTLGLIAVTFGAAFVRNYVAFAVLQFFSAFFGMGKFLASFVAGMELVGPQHRTLAGIVIELFWSMGLYIILLMAYFIRKWNHLQLALSTPNQIVYDVLYSFIPESPRWLLSRGRRQEASAIVRHAAHVNKVVVSEKVLSLQDLQKDGPGVKFWQLFTHRRLLVRCLIVFFNWFVVTGVYYGLGLNVGSLSGGIYINFLYASIAETLSYVLCLVLLNRIGRRTLHCFTMLLGGISCVAIILPIIFGDQSTYRTHL</sequence>
<evidence type="ECO:0000256" key="5">
    <source>
        <dbReference type="SAM" id="MobiDB-lite"/>
    </source>
</evidence>
<evidence type="ECO:0000256" key="2">
    <source>
        <dbReference type="ARBA" id="ARBA00022692"/>
    </source>
</evidence>
<reference evidence="7 8" key="1">
    <citation type="submission" date="2018-04" db="EMBL/GenBank/DDBJ databases">
        <title>The genome of golden apple snail Pomacea canaliculata provides insight into stress tolerance and invasive adaptation.</title>
        <authorList>
            <person name="Liu C."/>
            <person name="Liu B."/>
            <person name="Ren Y."/>
            <person name="Zhang Y."/>
            <person name="Wang H."/>
            <person name="Li S."/>
            <person name="Jiang F."/>
            <person name="Yin L."/>
            <person name="Zhang G."/>
            <person name="Qian W."/>
            <person name="Fan W."/>
        </authorList>
    </citation>
    <scope>NUCLEOTIDE SEQUENCE [LARGE SCALE GENOMIC DNA]</scope>
    <source>
        <strain evidence="7">SZHN2017</strain>
        <tissue evidence="7">Muscle</tissue>
    </source>
</reference>
<dbReference type="GO" id="GO:0016020">
    <property type="term" value="C:membrane"/>
    <property type="evidence" value="ECO:0007669"/>
    <property type="project" value="UniProtKB-SubCell"/>
</dbReference>
<feature type="region of interest" description="Disordered" evidence="5">
    <location>
        <begin position="1047"/>
        <end position="1070"/>
    </location>
</feature>